<reference evidence="2" key="1">
    <citation type="journal article" date="2019" name="bioRxiv">
        <title>The Genome of the Zebra Mussel, Dreissena polymorpha: A Resource for Invasive Species Research.</title>
        <authorList>
            <person name="McCartney M.A."/>
            <person name="Auch B."/>
            <person name="Kono T."/>
            <person name="Mallez S."/>
            <person name="Zhang Y."/>
            <person name="Obille A."/>
            <person name="Becker A."/>
            <person name="Abrahante J.E."/>
            <person name="Garbe J."/>
            <person name="Badalamenti J.P."/>
            <person name="Herman A."/>
            <person name="Mangelson H."/>
            <person name="Liachko I."/>
            <person name="Sullivan S."/>
            <person name="Sone E.D."/>
            <person name="Koren S."/>
            <person name="Silverstein K.A.T."/>
            <person name="Beckman K.B."/>
            <person name="Gohl D.M."/>
        </authorList>
    </citation>
    <scope>NUCLEOTIDE SEQUENCE</scope>
    <source>
        <strain evidence="2">Duluth1</strain>
        <tissue evidence="2">Whole animal</tissue>
    </source>
</reference>
<protein>
    <submittedName>
        <fullName evidence="2">Uncharacterized protein</fullName>
    </submittedName>
</protein>
<keyword evidence="1" id="KW-0175">Coiled coil</keyword>
<sequence>MYEVVLQHTRFIDTFAVQDTYICSWTATSMCGTMRGDIPPCISYGSDSAYYFKRVLTLSADVETNPGPDPSSDENTQLIYQAIAETKNKKKCVREQVNFVQKELGSLREEIVAKKSKVDSLEHRQEILNSDVAALSLDDDRKEERLANMEIQFNSMELEGLKPSLRIFCLDENESDIKPLEYVIYSLECV</sequence>
<dbReference type="EMBL" id="JAIWYP010000007">
    <property type="protein sequence ID" value="KAH3793860.1"/>
    <property type="molecule type" value="Genomic_DNA"/>
</dbReference>
<evidence type="ECO:0000256" key="1">
    <source>
        <dbReference type="SAM" id="Coils"/>
    </source>
</evidence>
<dbReference type="AlphaFoldDB" id="A0A9D4FC38"/>
<keyword evidence="3" id="KW-1185">Reference proteome</keyword>
<comment type="caution">
    <text evidence="2">The sequence shown here is derived from an EMBL/GenBank/DDBJ whole genome shotgun (WGS) entry which is preliminary data.</text>
</comment>
<evidence type="ECO:0000313" key="2">
    <source>
        <dbReference type="EMBL" id="KAH3793860.1"/>
    </source>
</evidence>
<accession>A0A9D4FC38</accession>
<gene>
    <name evidence="2" type="ORF">DPMN_147382</name>
</gene>
<reference evidence="2" key="2">
    <citation type="submission" date="2020-11" db="EMBL/GenBank/DDBJ databases">
        <authorList>
            <person name="McCartney M.A."/>
            <person name="Auch B."/>
            <person name="Kono T."/>
            <person name="Mallez S."/>
            <person name="Becker A."/>
            <person name="Gohl D.M."/>
            <person name="Silverstein K.A.T."/>
            <person name="Koren S."/>
            <person name="Bechman K.B."/>
            <person name="Herman A."/>
            <person name="Abrahante J.E."/>
            <person name="Garbe J."/>
        </authorList>
    </citation>
    <scope>NUCLEOTIDE SEQUENCE</scope>
    <source>
        <strain evidence="2">Duluth1</strain>
        <tissue evidence="2">Whole animal</tissue>
    </source>
</reference>
<organism evidence="2 3">
    <name type="scientific">Dreissena polymorpha</name>
    <name type="common">Zebra mussel</name>
    <name type="synonym">Mytilus polymorpha</name>
    <dbReference type="NCBI Taxonomy" id="45954"/>
    <lineage>
        <taxon>Eukaryota</taxon>
        <taxon>Metazoa</taxon>
        <taxon>Spiralia</taxon>
        <taxon>Lophotrochozoa</taxon>
        <taxon>Mollusca</taxon>
        <taxon>Bivalvia</taxon>
        <taxon>Autobranchia</taxon>
        <taxon>Heteroconchia</taxon>
        <taxon>Euheterodonta</taxon>
        <taxon>Imparidentia</taxon>
        <taxon>Neoheterodontei</taxon>
        <taxon>Myida</taxon>
        <taxon>Dreissenoidea</taxon>
        <taxon>Dreissenidae</taxon>
        <taxon>Dreissena</taxon>
    </lineage>
</organism>
<feature type="coiled-coil region" evidence="1">
    <location>
        <begin position="83"/>
        <end position="159"/>
    </location>
</feature>
<proteinExistence type="predicted"/>
<dbReference type="Proteomes" id="UP000828390">
    <property type="component" value="Unassembled WGS sequence"/>
</dbReference>
<name>A0A9D4FC38_DREPO</name>
<evidence type="ECO:0000313" key="3">
    <source>
        <dbReference type="Proteomes" id="UP000828390"/>
    </source>
</evidence>